<dbReference type="InterPro" id="IPR001107">
    <property type="entry name" value="Band_7"/>
</dbReference>
<evidence type="ECO:0000259" key="2">
    <source>
        <dbReference type="SMART" id="SM00244"/>
    </source>
</evidence>
<name>A0A8J5KLM7_ZINOF</name>
<evidence type="ECO:0000313" key="4">
    <source>
        <dbReference type="Proteomes" id="UP000734854"/>
    </source>
</evidence>
<evidence type="ECO:0000313" key="3">
    <source>
        <dbReference type="EMBL" id="KAG6484446.1"/>
    </source>
</evidence>
<keyword evidence="4" id="KW-1185">Reference proteome</keyword>
<sequence length="381" mass="42431">MPKSASDVVLHPPFRVNGISEQATLFTGTLERREAFPCRNAGSGREKSRKAMGQAFCCVQVDQSTVAIKESFGKFDDVLQPGCHCLPWIFGKRVAGRLSLRMQQLDVNCETKTKDNVFVNVVASIQYRALPLPDKARDAFYKLSNTQYQIQAYVFDVIRDRVPKRTLDETFLQKNEIAKDVEDELKKAMPAYGFEIVQTLIVDIEPDEHVKRAMNDINAAARLRMAADEKAEAEKIVQIKKAEAENTVQIKKAEAEKIVQIKKAEGEAEAKYLSGVGIARQRQAIVDGLRDSVLGFSVNVPGTTPKDVLDMVLITQYFDTMKEIGAQSKSSSVFIPHGPGAVRDIAQQVRDGLAGLSALSIYQTKARGFFEMDILIILERE</sequence>
<dbReference type="SMART" id="SM00244">
    <property type="entry name" value="PHB"/>
    <property type="match status" value="1"/>
</dbReference>
<dbReference type="PANTHER" id="PTHR43327:SF10">
    <property type="entry name" value="STOMATIN-LIKE PROTEIN 2, MITOCHONDRIAL"/>
    <property type="match status" value="1"/>
</dbReference>
<dbReference type="EMBL" id="JACMSC010000015">
    <property type="protein sequence ID" value="KAG6484446.1"/>
    <property type="molecule type" value="Genomic_DNA"/>
</dbReference>
<dbReference type="PANTHER" id="PTHR43327">
    <property type="entry name" value="STOMATIN-LIKE PROTEIN 2, MITOCHONDRIAL"/>
    <property type="match status" value="1"/>
</dbReference>
<reference evidence="3 4" key="1">
    <citation type="submission" date="2020-08" db="EMBL/GenBank/DDBJ databases">
        <title>Plant Genome Project.</title>
        <authorList>
            <person name="Zhang R.-G."/>
        </authorList>
    </citation>
    <scope>NUCLEOTIDE SEQUENCE [LARGE SCALE GENOMIC DNA]</scope>
    <source>
        <tissue evidence="3">Rhizome</tissue>
    </source>
</reference>
<protein>
    <recommendedName>
        <fullName evidence="2">Band 7 domain-containing protein</fullName>
    </recommendedName>
</protein>
<feature type="domain" description="Band 7" evidence="2">
    <location>
        <begin position="56"/>
        <end position="218"/>
    </location>
</feature>
<dbReference type="AlphaFoldDB" id="A0A8J5KLM7"/>
<proteinExistence type="predicted"/>
<dbReference type="Gene3D" id="3.30.479.30">
    <property type="entry name" value="Band 7 domain"/>
    <property type="match status" value="1"/>
</dbReference>
<gene>
    <name evidence="3" type="ORF">ZIOFF_052963</name>
</gene>
<accession>A0A8J5KLM7</accession>
<dbReference type="InterPro" id="IPR050710">
    <property type="entry name" value="Band7/mec-2_domain"/>
</dbReference>
<evidence type="ECO:0000256" key="1">
    <source>
        <dbReference type="ARBA" id="ARBA00023288"/>
    </source>
</evidence>
<organism evidence="3 4">
    <name type="scientific">Zingiber officinale</name>
    <name type="common">Ginger</name>
    <name type="synonym">Amomum zingiber</name>
    <dbReference type="NCBI Taxonomy" id="94328"/>
    <lineage>
        <taxon>Eukaryota</taxon>
        <taxon>Viridiplantae</taxon>
        <taxon>Streptophyta</taxon>
        <taxon>Embryophyta</taxon>
        <taxon>Tracheophyta</taxon>
        <taxon>Spermatophyta</taxon>
        <taxon>Magnoliopsida</taxon>
        <taxon>Liliopsida</taxon>
        <taxon>Zingiberales</taxon>
        <taxon>Zingiberaceae</taxon>
        <taxon>Zingiber</taxon>
    </lineage>
</organism>
<dbReference type="Pfam" id="PF01145">
    <property type="entry name" value="Band_7"/>
    <property type="match status" value="1"/>
</dbReference>
<keyword evidence="1" id="KW-0449">Lipoprotein</keyword>
<comment type="caution">
    <text evidence="3">The sequence shown here is derived from an EMBL/GenBank/DDBJ whole genome shotgun (WGS) entry which is preliminary data.</text>
</comment>
<dbReference type="Proteomes" id="UP000734854">
    <property type="component" value="Unassembled WGS sequence"/>
</dbReference>
<dbReference type="SUPFAM" id="SSF117892">
    <property type="entry name" value="Band 7/SPFH domain"/>
    <property type="match status" value="1"/>
</dbReference>
<dbReference type="InterPro" id="IPR036013">
    <property type="entry name" value="Band_7/SPFH_dom_sf"/>
</dbReference>
<dbReference type="CDD" id="cd03407">
    <property type="entry name" value="SPFH_like_u4"/>
    <property type="match status" value="1"/>
</dbReference>